<dbReference type="PRINTS" id="PR00118">
    <property type="entry name" value="BLACTAMASEA"/>
</dbReference>
<evidence type="ECO:0000313" key="4">
    <source>
        <dbReference type="Proteomes" id="UP000239352"/>
    </source>
</evidence>
<dbReference type="PANTHER" id="PTHR35333:SF3">
    <property type="entry name" value="BETA-LACTAMASE-TYPE TRANSPEPTIDASE FOLD CONTAINING PROTEIN"/>
    <property type="match status" value="1"/>
</dbReference>
<organism evidence="3 4">
    <name type="scientific">Actinopolyspora mortivallis</name>
    <dbReference type="NCBI Taxonomy" id="33906"/>
    <lineage>
        <taxon>Bacteria</taxon>
        <taxon>Bacillati</taxon>
        <taxon>Actinomycetota</taxon>
        <taxon>Actinomycetes</taxon>
        <taxon>Actinopolysporales</taxon>
        <taxon>Actinopolysporaceae</taxon>
        <taxon>Actinopolyspora</taxon>
    </lineage>
</organism>
<dbReference type="InterPro" id="IPR045155">
    <property type="entry name" value="Beta-lactam_cat"/>
</dbReference>
<dbReference type="PANTHER" id="PTHR35333">
    <property type="entry name" value="BETA-LACTAMASE"/>
    <property type="match status" value="1"/>
</dbReference>
<evidence type="ECO:0000313" key="3">
    <source>
        <dbReference type="EMBL" id="PRW62304.1"/>
    </source>
</evidence>
<proteinExistence type="predicted"/>
<dbReference type="GO" id="GO:0046677">
    <property type="term" value="P:response to antibiotic"/>
    <property type="evidence" value="ECO:0007669"/>
    <property type="project" value="InterPro"/>
</dbReference>
<dbReference type="EMBL" id="PVSR01000036">
    <property type="protein sequence ID" value="PRW62304.1"/>
    <property type="molecule type" value="Genomic_DNA"/>
</dbReference>
<dbReference type="PROSITE" id="PS51257">
    <property type="entry name" value="PROKAR_LIPOPROTEIN"/>
    <property type="match status" value="1"/>
</dbReference>
<gene>
    <name evidence="3" type="ORF">CEP50_16245</name>
</gene>
<dbReference type="GO" id="GO:0030655">
    <property type="term" value="P:beta-lactam antibiotic catabolic process"/>
    <property type="evidence" value="ECO:0007669"/>
    <property type="project" value="InterPro"/>
</dbReference>
<dbReference type="InParanoid" id="A0A2T0GT82"/>
<dbReference type="GO" id="GO:0008800">
    <property type="term" value="F:beta-lactamase activity"/>
    <property type="evidence" value="ECO:0007669"/>
    <property type="project" value="InterPro"/>
</dbReference>
<dbReference type="AlphaFoldDB" id="A0A2T0GT82"/>
<feature type="signal peptide" evidence="1">
    <location>
        <begin position="1"/>
        <end position="25"/>
    </location>
</feature>
<dbReference type="NCBIfam" id="NF033103">
    <property type="entry name" value="bla_class_A"/>
    <property type="match status" value="1"/>
</dbReference>
<feature type="domain" description="Beta-lactamase class A catalytic" evidence="2">
    <location>
        <begin position="60"/>
        <end position="275"/>
    </location>
</feature>
<name>A0A2T0GT82_ACTMO</name>
<evidence type="ECO:0000259" key="2">
    <source>
        <dbReference type="Pfam" id="PF13354"/>
    </source>
</evidence>
<dbReference type="Proteomes" id="UP000239352">
    <property type="component" value="Unassembled WGS sequence"/>
</dbReference>
<sequence length="301" mass="33463">MMRDFLRTASVLLVLLALVGCAPQAARREPGTRPTTTQRPENTVRAEFTRLEQRFGARLGVHALDTGSGEIVTHRADERWAFCSTMKTFTAAAVLRRNTVEDLDRRITYTRADLVPYSPVTERHVDSGMTLREVLRAALRVSDNTAQNLLLRELGGPEGLQRELRELGDTTSHVDRYEPELNEAEPGDVRDTSTPRALAANLREVVLGDALAPEKRKILRGAMRNPPLTEELVQAGMPEGWEIEDKSGAGKYATRNDIAVLYPPERDPIVLVVMTSKSDEDAEYDDALVAEAARTTLDMLE</sequence>
<feature type="chain" id="PRO_5015461327" evidence="1">
    <location>
        <begin position="26"/>
        <end position="301"/>
    </location>
</feature>
<reference evidence="3 4" key="1">
    <citation type="submission" date="2018-03" db="EMBL/GenBank/DDBJ databases">
        <title>Actinopolyspora mortivallis from Sahara, screening for active biomolecules.</title>
        <authorList>
            <person name="Selama O."/>
            <person name="Wellington E.M.H."/>
            <person name="Hacene H."/>
        </authorList>
    </citation>
    <scope>NUCLEOTIDE SEQUENCE [LARGE SCALE GENOMIC DNA]</scope>
    <source>
        <strain evidence="3 4">M5A</strain>
    </source>
</reference>
<dbReference type="InterPro" id="IPR012338">
    <property type="entry name" value="Beta-lactam/transpept-like"/>
</dbReference>
<comment type="caution">
    <text evidence="3">The sequence shown here is derived from an EMBL/GenBank/DDBJ whole genome shotgun (WGS) entry which is preliminary data.</text>
</comment>
<protein>
    <submittedName>
        <fullName evidence="3">Class A beta-lactamase</fullName>
    </submittedName>
</protein>
<keyword evidence="1" id="KW-0732">Signal</keyword>
<dbReference type="STRING" id="1050202.GCA_000384035_03807"/>
<dbReference type="SUPFAM" id="SSF56601">
    <property type="entry name" value="beta-lactamase/transpeptidase-like"/>
    <property type="match status" value="1"/>
</dbReference>
<dbReference type="InterPro" id="IPR000871">
    <property type="entry name" value="Beta-lactam_class-A"/>
</dbReference>
<dbReference type="Gene3D" id="3.40.710.10">
    <property type="entry name" value="DD-peptidase/beta-lactamase superfamily"/>
    <property type="match status" value="1"/>
</dbReference>
<evidence type="ECO:0000256" key="1">
    <source>
        <dbReference type="SAM" id="SignalP"/>
    </source>
</evidence>
<accession>A0A2T0GT82</accession>
<keyword evidence="4" id="KW-1185">Reference proteome</keyword>
<dbReference type="Pfam" id="PF13354">
    <property type="entry name" value="Beta-lactamase2"/>
    <property type="match status" value="1"/>
</dbReference>